<dbReference type="Proteomes" id="UP001479606">
    <property type="component" value="Unassembled WGS sequence"/>
</dbReference>
<dbReference type="PANTHER" id="PTHR36966:SF1">
    <property type="entry name" value="REP-ASSOCIATED TYROSINE TRANSPOSASE"/>
    <property type="match status" value="1"/>
</dbReference>
<proteinExistence type="predicted"/>
<dbReference type="PANTHER" id="PTHR36966">
    <property type="entry name" value="REP-ASSOCIATED TYROSINE TRANSPOSASE"/>
    <property type="match status" value="1"/>
</dbReference>
<feature type="domain" description="Transposase IS200-like" evidence="1">
    <location>
        <begin position="56"/>
        <end position="164"/>
    </location>
</feature>
<keyword evidence="3" id="KW-1185">Reference proteome</keyword>
<accession>A0ABU9LVS9</accession>
<dbReference type="InterPro" id="IPR036515">
    <property type="entry name" value="Transposase_17_sf"/>
</dbReference>
<dbReference type="SUPFAM" id="SSF143422">
    <property type="entry name" value="Transposase IS200-like"/>
    <property type="match status" value="1"/>
</dbReference>
<sequence>MVQTSFLTFRLHGTIPAATGRELASELRQARESGTDHRRSQKQFFAKFDAVLDRAPIGAAYFENEKMAEVLAGEIMMLEETGFIVHGFAILPNHAHIVVHLPERSNLSFAKAIDLLHLRTGTACRRLVRPKLPPEAEFWQVGWFEYEVQDEAELTRLLAYVRGNARQAGLPARFQAWPYVND</sequence>
<dbReference type="Gene3D" id="3.30.70.1290">
    <property type="entry name" value="Transposase IS200-like"/>
    <property type="match status" value="1"/>
</dbReference>
<comment type="caution">
    <text evidence="2">The sequence shown here is derived from an EMBL/GenBank/DDBJ whole genome shotgun (WGS) entry which is preliminary data.</text>
</comment>
<protein>
    <recommendedName>
        <fullName evidence="1">Transposase IS200-like domain-containing protein</fullName>
    </recommendedName>
</protein>
<dbReference type="InterPro" id="IPR052715">
    <property type="entry name" value="RAYT_transposase"/>
</dbReference>
<evidence type="ECO:0000259" key="1">
    <source>
        <dbReference type="SMART" id="SM01321"/>
    </source>
</evidence>
<evidence type="ECO:0000313" key="3">
    <source>
        <dbReference type="Proteomes" id="UP001479606"/>
    </source>
</evidence>
<gene>
    <name evidence="2" type="ORF">AAFH49_09700</name>
</gene>
<dbReference type="InterPro" id="IPR002686">
    <property type="entry name" value="Transposase_17"/>
</dbReference>
<dbReference type="RefSeq" id="WP_342297664.1">
    <property type="nucleotide sequence ID" value="NZ_JBCEVZ010000018.1"/>
</dbReference>
<reference evidence="2 3" key="1">
    <citation type="journal article" date="2018" name="Arch. Microbiol.">
        <title>Hymenobacter segetis sp. nov., isolated from soil.</title>
        <authorList>
            <person name="Ten L.N."/>
            <person name="Lim S.J."/>
            <person name="Kim B.O."/>
            <person name="Kang I.K."/>
            <person name="Jung H.Y."/>
        </authorList>
    </citation>
    <scope>NUCLEOTIDE SEQUENCE [LARGE SCALE GENOMIC DNA]</scope>
    <source>
        <strain evidence="2 3">S7-3-11</strain>
    </source>
</reference>
<dbReference type="SMART" id="SM01321">
    <property type="entry name" value="Y1_Tnp"/>
    <property type="match status" value="1"/>
</dbReference>
<name>A0ABU9LVS9_9BACT</name>
<dbReference type="EMBL" id="JBCEVZ010000018">
    <property type="protein sequence ID" value="MEL5994481.1"/>
    <property type="molecule type" value="Genomic_DNA"/>
</dbReference>
<evidence type="ECO:0000313" key="2">
    <source>
        <dbReference type="EMBL" id="MEL5994481.1"/>
    </source>
</evidence>
<organism evidence="2 3">
    <name type="scientific">Hymenobacter segetis</name>
    <dbReference type="NCBI Taxonomy" id="2025509"/>
    <lineage>
        <taxon>Bacteria</taxon>
        <taxon>Pseudomonadati</taxon>
        <taxon>Bacteroidota</taxon>
        <taxon>Cytophagia</taxon>
        <taxon>Cytophagales</taxon>
        <taxon>Hymenobacteraceae</taxon>
        <taxon>Hymenobacter</taxon>
    </lineage>
</organism>